<dbReference type="PANTHER" id="PTHR43300">
    <property type="entry name" value="ACETYLTRANSFERASE"/>
    <property type="match status" value="1"/>
</dbReference>
<dbReference type="SUPFAM" id="SSF51161">
    <property type="entry name" value="Trimeric LpxA-like enzymes"/>
    <property type="match status" value="1"/>
</dbReference>
<dbReference type="InterPro" id="IPR018357">
    <property type="entry name" value="Hexapep_transf_CS"/>
</dbReference>
<accession>A9BJR6</accession>
<protein>
    <submittedName>
        <fullName evidence="4">Transferase hexapeptide repeat containing protein</fullName>
    </submittedName>
</protein>
<evidence type="ECO:0000256" key="3">
    <source>
        <dbReference type="ARBA" id="ARBA00023315"/>
    </source>
</evidence>
<dbReference type="InterPro" id="IPR011004">
    <property type="entry name" value="Trimer_LpxA-like_sf"/>
</dbReference>
<gene>
    <name evidence="4" type="ordered locus">Pmob_0936</name>
</gene>
<evidence type="ECO:0000256" key="1">
    <source>
        <dbReference type="ARBA" id="ARBA00022679"/>
    </source>
</evidence>
<dbReference type="STRING" id="403833.Pmob_0936"/>
<dbReference type="KEGG" id="pmo:Pmob_0936"/>
<dbReference type="PROSITE" id="PS00101">
    <property type="entry name" value="HEXAPEP_TRANSFERASES"/>
    <property type="match status" value="1"/>
</dbReference>
<dbReference type="GO" id="GO:0016746">
    <property type="term" value="F:acyltransferase activity"/>
    <property type="evidence" value="ECO:0007669"/>
    <property type="project" value="UniProtKB-KW"/>
</dbReference>
<dbReference type="EMBL" id="CP000879">
    <property type="protein sequence ID" value="ABX31659.1"/>
    <property type="molecule type" value="Genomic_DNA"/>
</dbReference>
<organism evidence="4 5">
    <name type="scientific">Petrotoga mobilis (strain DSM 10674 / SJ95)</name>
    <dbReference type="NCBI Taxonomy" id="403833"/>
    <lineage>
        <taxon>Bacteria</taxon>
        <taxon>Thermotogati</taxon>
        <taxon>Thermotogota</taxon>
        <taxon>Thermotogae</taxon>
        <taxon>Petrotogales</taxon>
        <taxon>Petrotogaceae</taxon>
        <taxon>Petrotoga</taxon>
    </lineage>
</organism>
<dbReference type="HOGENOM" id="CLU_051638_8_1_0"/>
<dbReference type="CDD" id="cd04647">
    <property type="entry name" value="LbH_MAT_like"/>
    <property type="match status" value="1"/>
</dbReference>
<keyword evidence="1 4" id="KW-0808">Transferase</keyword>
<reference evidence="4" key="1">
    <citation type="submission" date="2007-11" db="EMBL/GenBank/DDBJ databases">
        <title>Complete sequence of Petroga mobilis SJ95.</title>
        <authorList>
            <consortium name="US DOE Joint Genome Institute"/>
            <person name="Copeland A."/>
            <person name="Lucas S."/>
            <person name="Lapidus A."/>
            <person name="Barry K."/>
            <person name="Glavina del Rio T."/>
            <person name="Dalin E."/>
            <person name="Tice H."/>
            <person name="Pitluck S."/>
            <person name="Meincke L."/>
            <person name="Brettin T."/>
            <person name="Bruce D."/>
            <person name="Detter J.C."/>
            <person name="Han C."/>
            <person name="Kuske C.R."/>
            <person name="Schmutz J."/>
            <person name="Larimer F."/>
            <person name="Land M."/>
            <person name="Hauser L."/>
            <person name="Kyrpides N."/>
            <person name="Mikhailova N."/>
            <person name="Noll K."/>
            <person name="Richardson P."/>
        </authorList>
    </citation>
    <scope>NUCLEOTIDE SEQUENCE [LARGE SCALE GENOMIC DNA]</scope>
    <source>
        <strain evidence="4">SJ95</strain>
    </source>
</reference>
<sequence length="188" mass="20730">MSNSFYSQEELKEIGFKKVGNNVLISKKASIYSPEKIEIGNNVRIDDFCILSGNIMLGNYIHIAASSLLYGSEKGIIMEDFTTLSSKVSVYAISDDYSGNSLTNPTIPDKYKKLDKGPVILRKHVIIGSGTVILPNIIIGEGTAVGALSLVKKNLEEWSIYAGNPIKKIKGRSKNLIELEEQFLNEKE</sequence>
<name>A9BJR6_PETMO</name>
<dbReference type="InterPro" id="IPR050179">
    <property type="entry name" value="Trans_hexapeptide_repeat"/>
</dbReference>
<evidence type="ECO:0000256" key="2">
    <source>
        <dbReference type="ARBA" id="ARBA00022737"/>
    </source>
</evidence>
<proteinExistence type="predicted"/>
<keyword evidence="3" id="KW-0012">Acyltransferase</keyword>
<evidence type="ECO:0000313" key="4">
    <source>
        <dbReference type="EMBL" id="ABX31659.1"/>
    </source>
</evidence>
<dbReference type="PANTHER" id="PTHR43300:SF12">
    <property type="entry name" value="CHLORAMPHENICOL ACETYLTRANSFERASE"/>
    <property type="match status" value="1"/>
</dbReference>
<dbReference type="Proteomes" id="UP000000789">
    <property type="component" value="Chromosome"/>
</dbReference>
<dbReference type="Gene3D" id="2.160.10.10">
    <property type="entry name" value="Hexapeptide repeat proteins"/>
    <property type="match status" value="1"/>
</dbReference>
<dbReference type="OrthoDB" id="9801697at2"/>
<dbReference type="AlphaFoldDB" id="A9BJR6"/>
<dbReference type="eggNOG" id="COG0110">
    <property type="taxonomic scope" value="Bacteria"/>
</dbReference>
<keyword evidence="2" id="KW-0677">Repeat</keyword>
<keyword evidence="5" id="KW-1185">Reference proteome</keyword>
<evidence type="ECO:0000313" key="5">
    <source>
        <dbReference type="Proteomes" id="UP000000789"/>
    </source>
</evidence>
<dbReference type="RefSeq" id="WP_012208762.1">
    <property type="nucleotide sequence ID" value="NC_010003.1"/>
</dbReference>